<evidence type="ECO:0000259" key="10">
    <source>
        <dbReference type="Pfam" id="PF00724"/>
    </source>
</evidence>
<keyword evidence="9" id="KW-0411">Iron-sulfur</keyword>
<dbReference type="SUPFAM" id="SSF51905">
    <property type="entry name" value="FAD/NAD(P)-binding domain"/>
    <property type="match status" value="1"/>
</dbReference>
<feature type="domain" description="FAD/NAD(P)-binding" evidence="11">
    <location>
        <begin position="383"/>
        <end position="636"/>
    </location>
</feature>
<reference evidence="13" key="1">
    <citation type="journal article" date="2019" name="Int. J. Syst. Evol. Microbiol.">
        <title>The Global Catalogue of Microorganisms (GCM) 10K type strain sequencing project: providing services to taxonomists for standard genome sequencing and annotation.</title>
        <authorList>
            <consortium name="The Broad Institute Genomics Platform"/>
            <consortium name="The Broad Institute Genome Sequencing Center for Infectious Disease"/>
            <person name="Wu L."/>
            <person name="Ma J."/>
        </authorList>
    </citation>
    <scope>NUCLEOTIDE SEQUENCE [LARGE SCALE GENOMIC DNA]</scope>
    <source>
        <strain evidence="13">CCUG 59858</strain>
    </source>
</reference>
<evidence type="ECO:0000259" key="11">
    <source>
        <dbReference type="Pfam" id="PF07992"/>
    </source>
</evidence>
<dbReference type="InterPro" id="IPR001155">
    <property type="entry name" value="OxRdtase_FMN_N"/>
</dbReference>
<dbReference type="Pfam" id="PF00724">
    <property type="entry name" value="Oxidored_FMN"/>
    <property type="match status" value="1"/>
</dbReference>
<protein>
    <submittedName>
        <fullName evidence="12">FAD-dependent oxidoreductase</fullName>
    </submittedName>
</protein>
<keyword evidence="6" id="KW-0479">Metal-binding</keyword>
<keyword evidence="5" id="KW-0288">FMN</keyword>
<comment type="similarity">
    <text evidence="3">In the N-terminal section; belongs to the NADH:flavin oxidoreductase/NADH oxidase family.</text>
</comment>
<dbReference type="SUPFAM" id="SSF51395">
    <property type="entry name" value="FMN-linked oxidoreductases"/>
    <property type="match status" value="1"/>
</dbReference>
<evidence type="ECO:0000256" key="6">
    <source>
        <dbReference type="ARBA" id="ARBA00022723"/>
    </source>
</evidence>
<keyword evidence="7" id="KW-0560">Oxidoreductase</keyword>
<dbReference type="EMBL" id="JBHSAB010000024">
    <property type="protein sequence ID" value="MFC3909554.1"/>
    <property type="molecule type" value="Genomic_DNA"/>
</dbReference>
<dbReference type="InterPro" id="IPR036188">
    <property type="entry name" value="FAD/NAD-bd_sf"/>
</dbReference>
<dbReference type="Pfam" id="PF07992">
    <property type="entry name" value="Pyr_redox_2"/>
    <property type="match status" value="1"/>
</dbReference>
<sequence length="674" mass="74744">MELRVDNTPFKALFQPLDLGFTHLKNRILMGSMHTGLEEDKEGLQRLAAFYRERALGGAGLIVTGGIAPDRAGRLAPFAAKMTSAHEQKRHELVTQTVHEAGGKIAMQILHAGRYGYHPFTVAPSAIKSPISPFKPWAMSKRRIVKTIGHFVRAARLAQTAGYDGVEIMGSEGYLINQFIVTHTNQRTDEWGGSYENRIRFPVEIVRQVREAVGSNFIIIYRLSMLDLIADGSSWEEIVTLAKAIEQAGATILNTGIGWHEARIPTIATMVPTAAFTDVTKKLKPEITIPIITSNRINTPEVANRVLEEGCADMISMARPFLADPQFAEKARIGESDAINVCIACNQACLDRIFVNKSASCLVNPRAGNETNLVYEMAIYPKRIAVVGAGPAGMAFAAVAAERGHLVTVFEKSGQIGGQFNLAKRIPGKDEFQNTIDYFSYQLAKYNVAIRYQTEATVEMLRDFDEVVLATGIKPRVPDIPGIDHPKVMTYIEVIREQKIPGRKVAVIGAGGIGFDVSEWLTHEHHENRQEFYDEWGIDIKVNERGGVKTPEVKPSEREVYLLQRKKEKQGKRLGKTTGWIHRLSLKHKKVVMLSGVSYEKIDDQGLHIRIDEQEQVLPVDSVVICAGQTELKDLYEPLREAGKSVHLIGGAFKALELDARHAIDQACRLAALL</sequence>
<proteinExistence type="inferred from homology"/>
<feature type="domain" description="NADH:flavin oxidoreductase/NADH oxidase N-terminal" evidence="10">
    <location>
        <begin position="13"/>
        <end position="333"/>
    </location>
</feature>
<accession>A0ABV8CH69</accession>
<keyword evidence="4" id="KW-0285">Flavoprotein</keyword>
<evidence type="ECO:0000256" key="7">
    <source>
        <dbReference type="ARBA" id="ARBA00023002"/>
    </source>
</evidence>
<dbReference type="InterPro" id="IPR013785">
    <property type="entry name" value="Aldolase_TIM"/>
</dbReference>
<evidence type="ECO:0000313" key="12">
    <source>
        <dbReference type="EMBL" id="MFC3909554.1"/>
    </source>
</evidence>
<organism evidence="12 13">
    <name type="scientific">Legionella dresdenensis</name>
    <dbReference type="NCBI Taxonomy" id="450200"/>
    <lineage>
        <taxon>Bacteria</taxon>
        <taxon>Pseudomonadati</taxon>
        <taxon>Pseudomonadota</taxon>
        <taxon>Gammaproteobacteria</taxon>
        <taxon>Legionellales</taxon>
        <taxon>Legionellaceae</taxon>
        <taxon>Legionella</taxon>
    </lineage>
</organism>
<evidence type="ECO:0000256" key="5">
    <source>
        <dbReference type="ARBA" id="ARBA00022643"/>
    </source>
</evidence>
<comment type="cofactor">
    <cofactor evidence="1">
        <name>FMN</name>
        <dbReference type="ChEBI" id="CHEBI:58210"/>
    </cofactor>
</comment>
<comment type="caution">
    <text evidence="12">The sequence shown here is derived from an EMBL/GenBank/DDBJ whole genome shotgun (WGS) entry which is preliminary data.</text>
</comment>
<dbReference type="Proteomes" id="UP001595758">
    <property type="component" value="Unassembled WGS sequence"/>
</dbReference>
<evidence type="ECO:0000313" key="13">
    <source>
        <dbReference type="Proteomes" id="UP001595758"/>
    </source>
</evidence>
<evidence type="ECO:0000256" key="9">
    <source>
        <dbReference type="ARBA" id="ARBA00023014"/>
    </source>
</evidence>
<evidence type="ECO:0000256" key="3">
    <source>
        <dbReference type="ARBA" id="ARBA00011048"/>
    </source>
</evidence>
<dbReference type="PRINTS" id="PR00368">
    <property type="entry name" value="FADPNR"/>
</dbReference>
<evidence type="ECO:0000256" key="2">
    <source>
        <dbReference type="ARBA" id="ARBA00001966"/>
    </source>
</evidence>
<dbReference type="RefSeq" id="WP_382343879.1">
    <property type="nucleotide sequence ID" value="NZ_JBHSAB010000024.1"/>
</dbReference>
<dbReference type="Gene3D" id="3.50.50.60">
    <property type="entry name" value="FAD/NAD(P)-binding domain"/>
    <property type="match status" value="1"/>
</dbReference>
<evidence type="ECO:0000256" key="8">
    <source>
        <dbReference type="ARBA" id="ARBA00023004"/>
    </source>
</evidence>
<keyword evidence="8" id="KW-0408">Iron</keyword>
<dbReference type="InterPro" id="IPR023753">
    <property type="entry name" value="FAD/NAD-binding_dom"/>
</dbReference>
<dbReference type="CDD" id="cd02930">
    <property type="entry name" value="DCR_FMN"/>
    <property type="match status" value="1"/>
</dbReference>
<keyword evidence="13" id="KW-1185">Reference proteome</keyword>
<dbReference type="InterPro" id="IPR051793">
    <property type="entry name" value="NADH:flavin_oxidoreductase"/>
</dbReference>
<dbReference type="PANTHER" id="PTHR42917:SF2">
    <property type="entry name" value="2,4-DIENOYL-COA REDUCTASE [(2E)-ENOYL-COA-PRODUCING]"/>
    <property type="match status" value="1"/>
</dbReference>
<comment type="cofactor">
    <cofactor evidence="2">
        <name>[4Fe-4S] cluster</name>
        <dbReference type="ChEBI" id="CHEBI:49883"/>
    </cofactor>
</comment>
<evidence type="ECO:0000256" key="1">
    <source>
        <dbReference type="ARBA" id="ARBA00001917"/>
    </source>
</evidence>
<gene>
    <name evidence="12" type="ORF">ACFORL_10780</name>
</gene>
<dbReference type="Gene3D" id="3.20.20.70">
    <property type="entry name" value="Aldolase class I"/>
    <property type="match status" value="1"/>
</dbReference>
<dbReference type="PANTHER" id="PTHR42917">
    <property type="entry name" value="2,4-DIENOYL-COA REDUCTASE"/>
    <property type="match status" value="1"/>
</dbReference>
<evidence type="ECO:0000256" key="4">
    <source>
        <dbReference type="ARBA" id="ARBA00022630"/>
    </source>
</evidence>
<name>A0ABV8CH69_9GAMM</name>
<dbReference type="Gene3D" id="3.40.50.720">
    <property type="entry name" value="NAD(P)-binding Rossmann-like Domain"/>
    <property type="match status" value="1"/>
</dbReference>